<feature type="short sequence motif" description="TonB box" evidence="10">
    <location>
        <begin position="44"/>
        <end position="50"/>
    </location>
</feature>
<dbReference type="Proteomes" id="UP000325933">
    <property type="component" value="Unassembled WGS sequence"/>
</dbReference>
<keyword evidence="3 9" id="KW-1134">Transmembrane beta strand</keyword>
<proteinExistence type="inferred from homology"/>
<feature type="chain" id="PRO_5023856062" evidence="12">
    <location>
        <begin position="26"/>
        <end position="820"/>
    </location>
</feature>
<dbReference type="InterPro" id="IPR036942">
    <property type="entry name" value="Beta-barrel_TonB_sf"/>
</dbReference>
<evidence type="ECO:0000256" key="9">
    <source>
        <dbReference type="PROSITE-ProRule" id="PRU01360"/>
    </source>
</evidence>
<dbReference type="SUPFAM" id="SSF56935">
    <property type="entry name" value="Porins"/>
    <property type="match status" value="1"/>
</dbReference>
<dbReference type="AlphaFoldDB" id="A0A5J5ICZ2"/>
<dbReference type="InterPro" id="IPR037066">
    <property type="entry name" value="Plug_dom_sf"/>
</dbReference>
<dbReference type="EMBL" id="VYQB01000001">
    <property type="protein sequence ID" value="KAA9021374.1"/>
    <property type="molecule type" value="Genomic_DNA"/>
</dbReference>
<dbReference type="Proteomes" id="UP000326364">
    <property type="component" value="Unassembled WGS sequence"/>
</dbReference>
<dbReference type="Gene3D" id="2.40.170.20">
    <property type="entry name" value="TonB-dependent receptor, beta-barrel domain"/>
    <property type="match status" value="1"/>
</dbReference>
<keyword evidence="18" id="KW-1185">Reference proteome</keyword>
<gene>
    <name evidence="16" type="ORF">F4U95_01380</name>
    <name evidence="15" type="ORF">F4U96_01380</name>
</gene>
<evidence type="ECO:0000256" key="3">
    <source>
        <dbReference type="ARBA" id="ARBA00022452"/>
    </source>
</evidence>
<organism evidence="16 17">
    <name type="scientific">Sphingobium limneticum</name>
    <dbReference type="NCBI Taxonomy" id="1007511"/>
    <lineage>
        <taxon>Bacteria</taxon>
        <taxon>Pseudomonadati</taxon>
        <taxon>Pseudomonadota</taxon>
        <taxon>Alphaproteobacteria</taxon>
        <taxon>Sphingomonadales</taxon>
        <taxon>Sphingomonadaceae</taxon>
        <taxon>Sphingobium</taxon>
    </lineage>
</organism>
<dbReference type="InterPro" id="IPR010916">
    <property type="entry name" value="TonB_box_CS"/>
</dbReference>
<name>A0A5J5ICZ2_9SPHN</name>
<keyword evidence="6 10" id="KW-0798">TonB box</keyword>
<evidence type="ECO:0000256" key="4">
    <source>
        <dbReference type="ARBA" id="ARBA00022692"/>
    </source>
</evidence>
<keyword evidence="4 9" id="KW-0812">Transmembrane</keyword>
<dbReference type="PROSITE" id="PS00430">
    <property type="entry name" value="TONB_DEPENDENT_REC_1"/>
    <property type="match status" value="1"/>
</dbReference>
<dbReference type="GO" id="GO:0009279">
    <property type="term" value="C:cell outer membrane"/>
    <property type="evidence" value="ECO:0007669"/>
    <property type="project" value="UniProtKB-SubCell"/>
</dbReference>
<keyword evidence="16" id="KW-0675">Receptor</keyword>
<evidence type="ECO:0000256" key="5">
    <source>
        <dbReference type="ARBA" id="ARBA00022729"/>
    </source>
</evidence>
<comment type="caution">
    <text evidence="16">The sequence shown here is derived from an EMBL/GenBank/DDBJ whole genome shotgun (WGS) entry which is preliminary data.</text>
</comment>
<accession>A0A5J5ICZ2</accession>
<dbReference type="PANTHER" id="PTHR47234:SF3">
    <property type="entry name" value="SECRETIN_TONB SHORT N-TERMINAL DOMAIN-CONTAINING PROTEIN"/>
    <property type="match status" value="1"/>
</dbReference>
<protein>
    <submittedName>
        <fullName evidence="16">TonB-dependent receptor</fullName>
    </submittedName>
</protein>
<evidence type="ECO:0000313" key="16">
    <source>
        <dbReference type="EMBL" id="KAA9033736.1"/>
    </source>
</evidence>
<comment type="similarity">
    <text evidence="9 11">Belongs to the TonB-dependent receptor family.</text>
</comment>
<evidence type="ECO:0000256" key="2">
    <source>
        <dbReference type="ARBA" id="ARBA00022448"/>
    </source>
</evidence>
<dbReference type="CDD" id="cd01347">
    <property type="entry name" value="ligand_gated_channel"/>
    <property type="match status" value="1"/>
</dbReference>
<evidence type="ECO:0000256" key="7">
    <source>
        <dbReference type="ARBA" id="ARBA00023136"/>
    </source>
</evidence>
<dbReference type="Gene3D" id="2.170.130.10">
    <property type="entry name" value="TonB-dependent receptor, plug domain"/>
    <property type="match status" value="1"/>
</dbReference>
<dbReference type="Pfam" id="PF07715">
    <property type="entry name" value="Plug"/>
    <property type="match status" value="1"/>
</dbReference>
<evidence type="ECO:0000313" key="17">
    <source>
        <dbReference type="Proteomes" id="UP000325933"/>
    </source>
</evidence>
<dbReference type="InterPro" id="IPR000531">
    <property type="entry name" value="Beta-barrel_TonB"/>
</dbReference>
<evidence type="ECO:0000256" key="1">
    <source>
        <dbReference type="ARBA" id="ARBA00004571"/>
    </source>
</evidence>
<keyword evidence="8 9" id="KW-0998">Cell outer membrane</keyword>
<evidence type="ECO:0000259" key="14">
    <source>
        <dbReference type="Pfam" id="PF07715"/>
    </source>
</evidence>
<dbReference type="Pfam" id="PF00593">
    <property type="entry name" value="TonB_dep_Rec_b-barrel"/>
    <property type="match status" value="1"/>
</dbReference>
<keyword evidence="2 9" id="KW-0813">Transport</keyword>
<sequence>MVRIYWHKISGASLLALAVASPAWAQEQSAELAPQAASAGDADTIIVTGTRKTGLRAADSPAPIEVIDAGALQRSGKPDVISGLVASVPSFTSQAFGGDMGNLKLSARLRGLSPNHALILVNGKRRHGTSSITVSSTGGYGGAASADLSLIPAESIDHVEVLLDGAAAQYGTDAIAGVINIFLKNAHQGGSISGTTGAYGKGDGFTYGGAANIGFGNDRAFINLTAEARHHGYSDRGGPDRRFYTAGNLANPALPLIPGYPYTNKIYGDAKYDLLLLSYNAEAQLGDVATAYSFGSYGYRDGDSRQQYRFPSIAPSLWPQGFTPSIVAKEKDWSFTGGLRGDVGDWSWDLASTWGRNQIDIYVLNSANPSLIADTGTSPRDFYNGTFTATQWTNNLDIRRSFDIGLAAPVTFAIGGEYRRDIYEIEPGDEASRYKAGVQAFPGFNVTDAGRHSRHNIAGYVDFAVSPVERLQLDLAGRYEDYSDFGDALIGKFTGRYDFSDGFALRGTVSTGFRAPTLLEQYYSATVVSPTTASVRLPPDKAAAKLLGIEPLKAERSTNLSLGAVFRPAPALQVTLDAYQIRIRDRIVATGSIYGLRNRVLLSQAVTDAIIANGNVLGTDSLTSTAITTAVNGATTRTRGLELVANYSSNLGDLGTADWSLGLNYNKTKVQKIAAPSTIVAASGQTYLDLNAISFLETAAPRFKANFGVLWKVDKWSFNLRETLYGKSSVLIDGGSTGDYRRNSIGTKGITDLEIGYNVTPTFTIAVGANNLFDVYPDKIDPVTYAAQIASGSPAVPETLSHGAFGINGGYYYARARLNF</sequence>
<evidence type="ECO:0000313" key="15">
    <source>
        <dbReference type="EMBL" id="KAA9021374.1"/>
    </source>
</evidence>
<reference evidence="17 18" key="1">
    <citation type="submission" date="2019-09" db="EMBL/GenBank/DDBJ databases">
        <authorList>
            <person name="Feng G."/>
        </authorList>
    </citation>
    <scope>NUCLEOTIDE SEQUENCE [LARGE SCALE GENOMIC DNA]</scope>
    <source>
        <strain evidence="16 17">KACC 19283</strain>
        <strain evidence="15 18">KACC 19284</strain>
    </source>
</reference>
<evidence type="ECO:0000259" key="13">
    <source>
        <dbReference type="Pfam" id="PF00593"/>
    </source>
</evidence>
<dbReference type="PROSITE" id="PS52016">
    <property type="entry name" value="TONB_DEPENDENT_REC_3"/>
    <property type="match status" value="1"/>
</dbReference>
<dbReference type="PANTHER" id="PTHR47234">
    <property type="match status" value="1"/>
</dbReference>
<evidence type="ECO:0000256" key="8">
    <source>
        <dbReference type="ARBA" id="ARBA00023237"/>
    </source>
</evidence>
<keyword evidence="7 9" id="KW-0472">Membrane</keyword>
<evidence type="ECO:0000256" key="12">
    <source>
        <dbReference type="SAM" id="SignalP"/>
    </source>
</evidence>
<evidence type="ECO:0000313" key="18">
    <source>
        <dbReference type="Proteomes" id="UP000326364"/>
    </source>
</evidence>
<feature type="domain" description="TonB-dependent receptor-like beta-barrel" evidence="13">
    <location>
        <begin position="293"/>
        <end position="772"/>
    </location>
</feature>
<evidence type="ECO:0000256" key="11">
    <source>
        <dbReference type="RuleBase" id="RU003357"/>
    </source>
</evidence>
<dbReference type="EMBL" id="VYQA01000001">
    <property type="protein sequence ID" value="KAA9033736.1"/>
    <property type="molecule type" value="Genomic_DNA"/>
</dbReference>
<dbReference type="InterPro" id="IPR039426">
    <property type="entry name" value="TonB-dep_rcpt-like"/>
</dbReference>
<dbReference type="InterPro" id="IPR012910">
    <property type="entry name" value="Plug_dom"/>
</dbReference>
<feature type="domain" description="TonB-dependent receptor plug" evidence="14">
    <location>
        <begin position="58"/>
        <end position="178"/>
    </location>
</feature>
<comment type="subcellular location">
    <subcellularLocation>
        <location evidence="1 9">Cell outer membrane</location>
        <topology evidence="1 9">Multi-pass membrane protein</topology>
    </subcellularLocation>
</comment>
<evidence type="ECO:0000256" key="6">
    <source>
        <dbReference type="ARBA" id="ARBA00023077"/>
    </source>
</evidence>
<evidence type="ECO:0000256" key="10">
    <source>
        <dbReference type="PROSITE-ProRule" id="PRU10143"/>
    </source>
</evidence>
<dbReference type="RefSeq" id="WP_120253201.1">
    <property type="nucleotide sequence ID" value="NZ_VYPZ01000001.1"/>
</dbReference>
<feature type="signal peptide" evidence="12">
    <location>
        <begin position="1"/>
        <end position="25"/>
    </location>
</feature>
<keyword evidence="5 12" id="KW-0732">Signal</keyword>